<dbReference type="AlphaFoldDB" id="A0A8J4H229"/>
<evidence type="ECO:0000313" key="10">
    <source>
        <dbReference type="EMBL" id="GIQ69527.1"/>
    </source>
</evidence>
<evidence type="ECO:0000256" key="2">
    <source>
        <dbReference type="ARBA" id="ARBA00007886"/>
    </source>
</evidence>
<gene>
    <name evidence="10" type="primary">gerHC</name>
    <name evidence="10" type="ORF">XYCOK13_23510</name>
</gene>
<proteinExistence type="inferred from homology"/>
<evidence type="ECO:0000256" key="1">
    <source>
        <dbReference type="ARBA" id="ARBA00004635"/>
    </source>
</evidence>
<keyword evidence="7" id="KW-0449">Lipoprotein</keyword>
<dbReference type="PANTHER" id="PTHR35789:SF1">
    <property type="entry name" value="SPORE GERMINATION PROTEIN B3"/>
    <property type="match status" value="1"/>
</dbReference>
<keyword evidence="4" id="KW-0732">Signal</keyword>
<dbReference type="NCBIfam" id="TIGR02887">
    <property type="entry name" value="spore_ger_x_C"/>
    <property type="match status" value="1"/>
</dbReference>
<reference evidence="10" key="1">
    <citation type="submission" date="2021-04" db="EMBL/GenBank/DDBJ databases">
        <title>Draft genome sequence of Xylanibacillus composti strain K13.</title>
        <authorList>
            <person name="Uke A."/>
            <person name="Chhe C."/>
            <person name="Baramee S."/>
            <person name="Kosugi A."/>
        </authorList>
    </citation>
    <scope>NUCLEOTIDE SEQUENCE</scope>
    <source>
        <strain evidence="10">K13</strain>
    </source>
</reference>
<evidence type="ECO:0000256" key="3">
    <source>
        <dbReference type="ARBA" id="ARBA00022544"/>
    </source>
</evidence>
<dbReference type="GO" id="GO:0009847">
    <property type="term" value="P:spore germination"/>
    <property type="evidence" value="ECO:0007669"/>
    <property type="project" value="InterPro"/>
</dbReference>
<dbReference type="PANTHER" id="PTHR35789">
    <property type="entry name" value="SPORE GERMINATION PROTEIN B3"/>
    <property type="match status" value="1"/>
</dbReference>
<dbReference type="InterPro" id="IPR008844">
    <property type="entry name" value="Spore_GerAC-like"/>
</dbReference>
<keyword evidence="11" id="KW-1185">Reference proteome</keyword>
<evidence type="ECO:0000256" key="4">
    <source>
        <dbReference type="ARBA" id="ARBA00022729"/>
    </source>
</evidence>
<dbReference type="Pfam" id="PF25198">
    <property type="entry name" value="Spore_GerAC_N"/>
    <property type="match status" value="1"/>
</dbReference>
<keyword evidence="5" id="KW-0472">Membrane</keyword>
<dbReference type="InterPro" id="IPR038501">
    <property type="entry name" value="Spore_GerAC_C_sf"/>
</dbReference>
<dbReference type="Gene3D" id="3.30.300.210">
    <property type="entry name" value="Nutrient germinant receptor protein C, domain 3"/>
    <property type="match status" value="1"/>
</dbReference>
<organism evidence="10 11">
    <name type="scientific">Xylanibacillus composti</name>
    <dbReference type="NCBI Taxonomy" id="1572762"/>
    <lineage>
        <taxon>Bacteria</taxon>
        <taxon>Bacillati</taxon>
        <taxon>Bacillota</taxon>
        <taxon>Bacilli</taxon>
        <taxon>Bacillales</taxon>
        <taxon>Paenibacillaceae</taxon>
        <taxon>Xylanibacillus</taxon>
    </lineage>
</organism>
<keyword evidence="3" id="KW-0309">Germination</keyword>
<dbReference type="Pfam" id="PF05504">
    <property type="entry name" value="Spore_GerAC"/>
    <property type="match status" value="1"/>
</dbReference>
<feature type="domain" description="Spore germination GerAC-like C-terminal" evidence="8">
    <location>
        <begin position="204"/>
        <end position="370"/>
    </location>
</feature>
<dbReference type="GO" id="GO:0016020">
    <property type="term" value="C:membrane"/>
    <property type="evidence" value="ECO:0007669"/>
    <property type="project" value="UniProtKB-SubCell"/>
</dbReference>
<evidence type="ECO:0000256" key="5">
    <source>
        <dbReference type="ARBA" id="ARBA00023136"/>
    </source>
</evidence>
<comment type="similarity">
    <text evidence="2">Belongs to the GerABKC lipoprotein family.</text>
</comment>
<comment type="subcellular location">
    <subcellularLocation>
        <location evidence="1">Membrane</location>
        <topology evidence="1">Lipid-anchor</topology>
    </subcellularLocation>
</comment>
<protein>
    <submittedName>
        <fullName evidence="10">Germination protein</fullName>
    </submittedName>
</protein>
<evidence type="ECO:0000256" key="6">
    <source>
        <dbReference type="ARBA" id="ARBA00023139"/>
    </source>
</evidence>
<dbReference type="EMBL" id="BOVK01000029">
    <property type="protein sequence ID" value="GIQ69527.1"/>
    <property type="molecule type" value="Genomic_DNA"/>
</dbReference>
<feature type="domain" description="Spore germination protein N-terminal" evidence="9">
    <location>
        <begin position="22"/>
        <end position="195"/>
    </location>
</feature>
<comment type="caution">
    <text evidence="10">The sequence shown here is derived from an EMBL/GenBank/DDBJ whole genome shotgun (WGS) entry which is preliminary data.</text>
</comment>
<dbReference type="PROSITE" id="PS51257">
    <property type="entry name" value="PROKAR_LIPOPROTEIN"/>
    <property type="match status" value="1"/>
</dbReference>
<evidence type="ECO:0000259" key="9">
    <source>
        <dbReference type="Pfam" id="PF25198"/>
    </source>
</evidence>
<evidence type="ECO:0000256" key="7">
    <source>
        <dbReference type="ARBA" id="ARBA00023288"/>
    </source>
</evidence>
<evidence type="ECO:0000313" key="11">
    <source>
        <dbReference type="Proteomes" id="UP000677918"/>
    </source>
</evidence>
<sequence length="373" mass="42382">MLRKRISWLLGIIVLAGCSTSDQRILEELGFTHTTSYDLISQEEGASEDEKLKITISIPKADPDAEDKREVLTATGRTSKEARIQLSKMTNRTLVSGQLRNILYGSELARAGIWEHIDTLIRDPSIGQRVKITLVDGSAHDLLAKEYPDHPITGVYIAQMLDKEAKYQTVPDTNLYHFVRDYFDDGIDPVAPVMKDHGDHVDISGIGLFQDDRYVTKIATQQTMIFALLRGGFKQGEISIQLDDGSEGREFVFFSSLSSKRKVKVLNPKPPFSVEIHVTARASVLEYIGDLKPSEVPDQEKLERKISDYLQQEAQKMVEMMQKHQVDSLGIGKDIRNHMSFKEWSELDWREAYAQMEIRCNVQAEIKDYGKFQ</sequence>
<dbReference type="InterPro" id="IPR057336">
    <property type="entry name" value="GerAC_N"/>
</dbReference>
<keyword evidence="6" id="KW-0564">Palmitate</keyword>
<dbReference type="InterPro" id="IPR046953">
    <property type="entry name" value="Spore_GerAC-like_C"/>
</dbReference>
<name>A0A8J4H229_9BACL</name>
<evidence type="ECO:0000259" key="8">
    <source>
        <dbReference type="Pfam" id="PF05504"/>
    </source>
</evidence>
<accession>A0A8J4H229</accession>
<dbReference type="RefSeq" id="WP_213412329.1">
    <property type="nucleotide sequence ID" value="NZ_BOVK01000029.1"/>
</dbReference>
<dbReference type="Proteomes" id="UP000677918">
    <property type="component" value="Unassembled WGS sequence"/>
</dbReference>